<name>A0A0X3VHP0_9ACTN</name>
<comment type="caution">
    <text evidence="1">The sequence shown here is derived from an EMBL/GenBank/DDBJ whole genome shotgun (WGS) entry which is preliminary data.</text>
</comment>
<dbReference type="AlphaFoldDB" id="A0A0X3VHP0"/>
<reference evidence="2" key="1">
    <citation type="submission" date="2015-10" db="EMBL/GenBank/DDBJ databases">
        <authorList>
            <person name="Ju K.-S."/>
            <person name="Doroghazi J.R."/>
            <person name="Metcalf W.W."/>
        </authorList>
    </citation>
    <scope>NUCLEOTIDE SEQUENCE [LARGE SCALE GENOMIC DNA]</scope>
    <source>
        <strain evidence="2">NRRL 3151</strain>
    </source>
</reference>
<dbReference type="EMBL" id="LLZG01000025">
    <property type="protein sequence ID" value="KUL44124.1"/>
    <property type="molecule type" value="Genomic_DNA"/>
</dbReference>
<evidence type="ECO:0000313" key="2">
    <source>
        <dbReference type="Proteomes" id="UP000053923"/>
    </source>
</evidence>
<evidence type="ECO:0008006" key="3">
    <source>
        <dbReference type="Google" id="ProtNLM"/>
    </source>
</evidence>
<dbReference type="InterPro" id="IPR012347">
    <property type="entry name" value="Ferritin-like"/>
</dbReference>
<proteinExistence type="predicted"/>
<dbReference type="Proteomes" id="UP000053923">
    <property type="component" value="Unassembled WGS sequence"/>
</dbReference>
<evidence type="ECO:0000313" key="1">
    <source>
        <dbReference type="EMBL" id="KUL44124.1"/>
    </source>
</evidence>
<accession>A0A0X3VHP0</accession>
<keyword evidence="2" id="KW-1185">Reference proteome</keyword>
<sequence>MQHAIRAAERVSQLGGDPIVISTYQDIIRWLGNSDPTIRWLMDSILEEEEEHADDIIYLLGS</sequence>
<dbReference type="Gene3D" id="1.20.1260.10">
    <property type="match status" value="1"/>
</dbReference>
<gene>
    <name evidence="1" type="ORF">ADL12_06195</name>
</gene>
<protein>
    <recommendedName>
        <fullName evidence="3">Bacterioferritin</fullName>
    </recommendedName>
</protein>
<dbReference type="InterPro" id="IPR009078">
    <property type="entry name" value="Ferritin-like_SF"/>
</dbReference>
<organism evidence="1 2">
    <name type="scientific">Streptomyces regalis</name>
    <dbReference type="NCBI Taxonomy" id="68262"/>
    <lineage>
        <taxon>Bacteria</taxon>
        <taxon>Bacillati</taxon>
        <taxon>Actinomycetota</taxon>
        <taxon>Actinomycetes</taxon>
        <taxon>Kitasatosporales</taxon>
        <taxon>Streptomycetaceae</taxon>
        <taxon>Streptomyces</taxon>
    </lineage>
</organism>
<dbReference type="SUPFAM" id="SSF47240">
    <property type="entry name" value="Ferritin-like"/>
    <property type="match status" value="1"/>
</dbReference>